<keyword evidence="7" id="KW-1185">Reference proteome</keyword>
<dbReference type="Pfam" id="PF01613">
    <property type="entry name" value="Flavin_Reduct"/>
    <property type="match status" value="1"/>
</dbReference>
<evidence type="ECO:0000256" key="3">
    <source>
        <dbReference type="ARBA" id="ARBA00022643"/>
    </source>
</evidence>
<organism evidence="6 7">
    <name type="scientific">Paludifilum halophilum</name>
    <dbReference type="NCBI Taxonomy" id="1642702"/>
    <lineage>
        <taxon>Bacteria</taxon>
        <taxon>Bacillati</taxon>
        <taxon>Bacillota</taxon>
        <taxon>Bacilli</taxon>
        <taxon>Bacillales</taxon>
        <taxon>Thermoactinomycetaceae</taxon>
        <taxon>Paludifilum</taxon>
    </lineage>
</organism>
<proteinExistence type="inferred from homology"/>
<evidence type="ECO:0000313" key="6">
    <source>
        <dbReference type="EMBL" id="OYD09892.1"/>
    </source>
</evidence>
<evidence type="ECO:0000259" key="5">
    <source>
        <dbReference type="SMART" id="SM00903"/>
    </source>
</evidence>
<dbReference type="PANTHER" id="PTHR33798:SF5">
    <property type="entry name" value="FLAVIN REDUCTASE LIKE DOMAIN-CONTAINING PROTEIN"/>
    <property type="match status" value="1"/>
</dbReference>
<dbReference type="InterPro" id="IPR002563">
    <property type="entry name" value="Flavin_Rdtase-like_dom"/>
</dbReference>
<dbReference type="InterPro" id="IPR012349">
    <property type="entry name" value="Split_barrel_FMN-bd"/>
</dbReference>
<feature type="domain" description="Flavin reductase like" evidence="5">
    <location>
        <begin position="22"/>
        <end position="179"/>
    </location>
</feature>
<dbReference type="EMBL" id="NOWF01000001">
    <property type="protein sequence ID" value="OYD09892.1"/>
    <property type="molecule type" value="Genomic_DNA"/>
</dbReference>
<keyword evidence="3" id="KW-0288">FMN</keyword>
<evidence type="ECO:0000256" key="2">
    <source>
        <dbReference type="ARBA" id="ARBA00022630"/>
    </source>
</evidence>
<dbReference type="AlphaFoldDB" id="A0A235BCG4"/>
<evidence type="ECO:0000256" key="4">
    <source>
        <dbReference type="ARBA" id="ARBA00038054"/>
    </source>
</evidence>
<dbReference type="GO" id="GO:0010181">
    <property type="term" value="F:FMN binding"/>
    <property type="evidence" value="ECO:0007669"/>
    <property type="project" value="InterPro"/>
</dbReference>
<gene>
    <name evidence="6" type="ORF">CHM34_02645</name>
</gene>
<evidence type="ECO:0000256" key="1">
    <source>
        <dbReference type="ARBA" id="ARBA00001917"/>
    </source>
</evidence>
<comment type="similarity">
    <text evidence="4">Belongs to the flavoredoxin family.</text>
</comment>
<dbReference type="SMART" id="SM00903">
    <property type="entry name" value="Flavin_Reduct"/>
    <property type="match status" value="1"/>
</dbReference>
<evidence type="ECO:0000313" key="7">
    <source>
        <dbReference type="Proteomes" id="UP000215459"/>
    </source>
</evidence>
<comment type="caution">
    <text evidence="6">The sequence shown here is derived from an EMBL/GenBank/DDBJ whole genome shotgun (WGS) entry which is preliminary data.</text>
</comment>
<dbReference type="Gene3D" id="2.30.110.10">
    <property type="entry name" value="Electron Transport, Fmn-binding Protein, Chain A"/>
    <property type="match status" value="1"/>
</dbReference>
<dbReference type="PANTHER" id="PTHR33798">
    <property type="entry name" value="FLAVOPROTEIN OXYGENASE"/>
    <property type="match status" value="1"/>
</dbReference>
<dbReference type="Proteomes" id="UP000215459">
    <property type="component" value="Unassembled WGS sequence"/>
</dbReference>
<comment type="cofactor">
    <cofactor evidence="1">
        <name>FMN</name>
        <dbReference type="ChEBI" id="CHEBI:58210"/>
    </cofactor>
</comment>
<keyword evidence="2" id="KW-0285">Flavoprotein</keyword>
<sequence length="219" mass="23932">MIHLQIDPRDQAKKANYKLLIGGVLPRPIAFVTSMDKNGVVNAAPFSFFTVVSVDPPMLSVSCMRKPGGVPKDTARNIAETKEYVVHVVDGDNVSMVNQTSTEFPPDVSEAEAVGFDLADSVHVHPPRIVQSKVQMECRLRQILPMGGTPESPDADVIIGEVVLFHVEDALYESGRIDTVGLNPVGRLAGTAYGKLGETFSMPRLSLDEWKEKKEKGKF</sequence>
<accession>A0A235BCG4</accession>
<protein>
    <recommendedName>
        <fullName evidence="5">Flavin reductase like domain-containing protein</fullName>
    </recommendedName>
</protein>
<dbReference type="GO" id="GO:0016646">
    <property type="term" value="F:oxidoreductase activity, acting on the CH-NH group of donors, NAD or NADP as acceptor"/>
    <property type="evidence" value="ECO:0007669"/>
    <property type="project" value="UniProtKB-ARBA"/>
</dbReference>
<dbReference type="SUPFAM" id="SSF50475">
    <property type="entry name" value="FMN-binding split barrel"/>
    <property type="match status" value="1"/>
</dbReference>
<dbReference type="OrthoDB" id="9794638at2"/>
<reference evidence="6 7" key="1">
    <citation type="submission" date="2017-07" db="EMBL/GenBank/DDBJ databases">
        <title>The genome sequence of Paludifilum halophilum highlights mechanisms for microbial adaptation to high salt environemnts.</title>
        <authorList>
            <person name="Belbahri L."/>
        </authorList>
    </citation>
    <scope>NUCLEOTIDE SEQUENCE [LARGE SCALE GENOMIC DNA]</scope>
    <source>
        <strain evidence="6 7">DSM 102817</strain>
    </source>
</reference>
<name>A0A235BCG4_9BACL</name>